<accession>A0ABU1B6K9</accession>
<dbReference type="InterPro" id="IPR013766">
    <property type="entry name" value="Thioredoxin_domain"/>
</dbReference>
<evidence type="ECO:0000313" key="4">
    <source>
        <dbReference type="EMBL" id="MDQ8833754.1"/>
    </source>
</evidence>
<evidence type="ECO:0000313" key="5">
    <source>
        <dbReference type="Proteomes" id="UP001228446"/>
    </source>
</evidence>
<evidence type="ECO:0000259" key="3">
    <source>
        <dbReference type="PROSITE" id="PS51352"/>
    </source>
</evidence>
<gene>
    <name evidence="4" type="ORF">RFF62_08240</name>
</gene>
<reference evidence="4 5" key="1">
    <citation type="submission" date="2023-08" db="EMBL/GenBank/DDBJ databases">
        <title>Streptococcus ruminantium-associated sheep mastitis outbreak detected in Italy is distinct from bovine isolates.</title>
        <authorList>
            <person name="Rosa M.N."/>
            <person name="Vezina B."/>
            <person name="Tola S."/>
        </authorList>
    </citation>
    <scope>NUCLEOTIDE SEQUENCE [LARGE SCALE GENOMIC DNA]</scope>
    <source>
        <strain evidence="4 5">OM6730</strain>
    </source>
</reference>
<keyword evidence="2" id="KW-0732">Signal</keyword>
<dbReference type="InterPro" id="IPR013740">
    <property type="entry name" value="Redoxin"/>
</dbReference>
<proteinExistence type="predicted"/>
<feature type="domain" description="Thioredoxin" evidence="3">
    <location>
        <begin position="60"/>
        <end position="210"/>
    </location>
</feature>
<dbReference type="Gene3D" id="3.40.30.10">
    <property type="entry name" value="Glutaredoxin"/>
    <property type="match status" value="1"/>
</dbReference>
<dbReference type="PANTHER" id="PTHR42852:SF13">
    <property type="entry name" value="PROTEIN DIPZ"/>
    <property type="match status" value="1"/>
</dbReference>
<dbReference type="RefSeq" id="WP_024531586.1">
    <property type="nucleotide sequence ID" value="NZ_JAVIBP010000006.1"/>
</dbReference>
<evidence type="ECO:0000256" key="2">
    <source>
        <dbReference type="SAM" id="SignalP"/>
    </source>
</evidence>
<organism evidence="4 5">
    <name type="scientific">Streptococcus ruminantium</name>
    <dbReference type="NCBI Taxonomy" id="1917441"/>
    <lineage>
        <taxon>Bacteria</taxon>
        <taxon>Bacillati</taxon>
        <taxon>Bacillota</taxon>
        <taxon>Bacilli</taxon>
        <taxon>Lactobacillales</taxon>
        <taxon>Streptococcaceae</taxon>
        <taxon>Streptococcus</taxon>
    </lineage>
</organism>
<feature type="signal peptide" evidence="2">
    <location>
        <begin position="1"/>
        <end position="23"/>
    </location>
</feature>
<keyword evidence="5" id="KW-1185">Reference proteome</keyword>
<dbReference type="Proteomes" id="UP001228446">
    <property type="component" value="Unassembled WGS sequence"/>
</dbReference>
<dbReference type="EMBL" id="JAVIBX010000035">
    <property type="protein sequence ID" value="MDQ8833754.1"/>
    <property type="molecule type" value="Genomic_DNA"/>
</dbReference>
<dbReference type="PANTHER" id="PTHR42852">
    <property type="entry name" value="THIOL:DISULFIDE INTERCHANGE PROTEIN DSBE"/>
    <property type="match status" value="1"/>
</dbReference>
<dbReference type="SUPFAM" id="SSF52833">
    <property type="entry name" value="Thioredoxin-like"/>
    <property type="match status" value="1"/>
</dbReference>
<protein>
    <submittedName>
        <fullName evidence="4">TlpA disulfide reductase family protein</fullName>
    </submittedName>
</protein>
<name>A0ABU1B6K9_9STRE</name>
<evidence type="ECO:0000256" key="1">
    <source>
        <dbReference type="SAM" id="MobiDB-lite"/>
    </source>
</evidence>
<dbReference type="PROSITE" id="PS51257">
    <property type="entry name" value="PROKAR_LIPOPROTEIN"/>
    <property type="match status" value="1"/>
</dbReference>
<dbReference type="PROSITE" id="PS51352">
    <property type="entry name" value="THIOREDOXIN_2"/>
    <property type="match status" value="1"/>
</dbReference>
<dbReference type="Pfam" id="PF08534">
    <property type="entry name" value="Redoxin"/>
    <property type="match status" value="1"/>
</dbReference>
<dbReference type="InterPro" id="IPR050553">
    <property type="entry name" value="Thioredoxin_ResA/DsbE_sf"/>
</dbReference>
<dbReference type="CDD" id="cd02966">
    <property type="entry name" value="TlpA_like_family"/>
    <property type="match status" value="1"/>
</dbReference>
<feature type="compositionally biased region" description="Polar residues" evidence="1">
    <location>
        <begin position="49"/>
        <end position="58"/>
    </location>
</feature>
<dbReference type="InterPro" id="IPR036249">
    <property type="entry name" value="Thioredoxin-like_sf"/>
</dbReference>
<sequence>MLKKYLTLGTCLCLLTACSVNNANSKNKDTNMNQQKTEKTEKSHEQHAQSDSNDNGLQSVVEGQKAPELKLKDKDGKDVSLADYAGKKIYLNFWASWCEPCKDEMPHLEKVYQKYKNDPNYAFLSVVAPNDAKYGNTSSTDSSEQKILETAKVAGITYPVLYDQNNGALDSYSLRAFPSHVFINSDGTVNKVFAGELNQETLEAGLKALK</sequence>
<feature type="region of interest" description="Disordered" evidence="1">
    <location>
        <begin position="24"/>
        <end position="58"/>
    </location>
</feature>
<feature type="chain" id="PRO_5046864497" evidence="2">
    <location>
        <begin position="24"/>
        <end position="210"/>
    </location>
</feature>
<feature type="compositionally biased region" description="Polar residues" evidence="1">
    <location>
        <begin position="24"/>
        <end position="35"/>
    </location>
</feature>
<feature type="compositionally biased region" description="Basic and acidic residues" evidence="1">
    <location>
        <begin position="36"/>
        <end position="48"/>
    </location>
</feature>
<comment type="caution">
    <text evidence="4">The sequence shown here is derived from an EMBL/GenBank/DDBJ whole genome shotgun (WGS) entry which is preliminary data.</text>
</comment>